<dbReference type="Pfam" id="PF04222">
    <property type="entry name" value="DUF416"/>
    <property type="match status" value="1"/>
</dbReference>
<dbReference type="Gene3D" id="1.20.1590.10">
    <property type="entry name" value="YP_001051499.1 domain like"/>
    <property type="match status" value="1"/>
</dbReference>
<gene>
    <name evidence="1" type="ORF">NKI27_06485</name>
</gene>
<name>A0ABY6N5J2_9ALTE</name>
<evidence type="ECO:0000313" key="2">
    <source>
        <dbReference type="Proteomes" id="UP001163739"/>
    </source>
</evidence>
<evidence type="ECO:0000313" key="1">
    <source>
        <dbReference type="EMBL" id="UZE97392.1"/>
    </source>
</evidence>
<dbReference type="InterPro" id="IPR023381">
    <property type="entry name" value="YP001051499.1-like_dom_sf"/>
</dbReference>
<proteinExistence type="predicted"/>
<keyword evidence="2" id="KW-1185">Reference proteome</keyword>
<reference evidence="1" key="1">
    <citation type="submission" date="2022-06" db="EMBL/GenBank/DDBJ databases">
        <title>Alkalimarinus sp. nov., isolated from gut of a Alitta virens.</title>
        <authorList>
            <person name="Yang A.I."/>
            <person name="Shin N.-R."/>
        </authorList>
    </citation>
    <scope>NUCLEOTIDE SEQUENCE</scope>
    <source>
        <strain evidence="1">A2M4</strain>
    </source>
</reference>
<dbReference type="Proteomes" id="UP001163739">
    <property type="component" value="Chromosome"/>
</dbReference>
<organism evidence="1 2">
    <name type="scientific">Alkalimarinus alittae</name>
    <dbReference type="NCBI Taxonomy" id="2961619"/>
    <lineage>
        <taxon>Bacteria</taxon>
        <taxon>Pseudomonadati</taxon>
        <taxon>Pseudomonadota</taxon>
        <taxon>Gammaproteobacteria</taxon>
        <taxon>Alteromonadales</taxon>
        <taxon>Alteromonadaceae</taxon>
        <taxon>Alkalimarinus</taxon>
    </lineage>
</organism>
<dbReference type="EMBL" id="CP100390">
    <property type="protein sequence ID" value="UZE97392.1"/>
    <property type="molecule type" value="Genomic_DNA"/>
</dbReference>
<dbReference type="RefSeq" id="WP_265048866.1">
    <property type="nucleotide sequence ID" value="NZ_CP100390.1"/>
</dbReference>
<sequence length="200" mass="22457">MKANQFQRHLAQLKGWRETAFILALAERAYPNFALFSQVVEFSGAQAVTNCLEQGWAALVENAEEDRYIELLELLEENVPDLAEYDMFGAVTAVSFCETLEQALLSQVNTEKRRATDTAQNSFEGVMDFIETTEGEGLSEDELVKVFDQSSLIKREMAFQEELVDRLRKESVPDQHVVAGLRLLASDEGVSNIGISLDEE</sequence>
<protein>
    <submittedName>
        <fullName evidence="1">YjaG family protein</fullName>
    </submittedName>
</protein>
<accession>A0ABY6N5J2</accession>
<dbReference type="InterPro" id="IPR007338">
    <property type="entry name" value="DUF416"/>
</dbReference>